<keyword evidence="4" id="KW-1134">Transmembrane beta strand</keyword>
<dbReference type="InterPro" id="IPR036737">
    <property type="entry name" value="OmpA-like_sf"/>
</dbReference>
<evidence type="ECO:0000259" key="11">
    <source>
        <dbReference type="PROSITE" id="PS51123"/>
    </source>
</evidence>
<keyword evidence="9" id="KW-0998">Cell outer membrane</keyword>
<dbReference type="InterPro" id="IPR050330">
    <property type="entry name" value="Bact_OuterMem_StrucFunc"/>
</dbReference>
<dbReference type="GeneID" id="303188910"/>
<organism evidence="12 13">
    <name type="scientific">Vibrio casei</name>
    <dbReference type="NCBI Taxonomy" id="673372"/>
    <lineage>
        <taxon>Bacteria</taxon>
        <taxon>Pseudomonadati</taxon>
        <taxon>Pseudomonadota</taxon>
        <taxon>Gammaproteobacteria</taxon>
        <taxon>Vibrionales</taxon>
        <taxon>Vibrionaceae</taxon>
        <taxon>Vibrio</taxon>
    </lineage>
</organism>
<proteinExistence type="inferred from homology"/>
<comment type="similarity">
    <text evidence="2">Belongs to the outer membrane OOP (TC 1.B.6) superfamily. OmpA family.</text>
</comment>
<keyword evidence="8 10" id="KW-0472">Membrane</keyword>
<dbReference type="PRINTS" id="PR01021">
    <property type="entry name" value="OMPADOMAIN"/>
</dbReference>
<dbReference type="GO" id="GO:0006811">
    <property type="term" value="P:monoatomic ion transport"/>
    <property type="evidence" value="ECO:0007669"/>
    <property type="project" value="UniProtKB-KW"/>
</dbReference>
<dbReference type="InterPro" id="IPR006664">
    <property type="entry name" value="OMP_bac"/>
</dbReference>
<comment type="caution">
    <text evidence="12">The sequence shown here is derived from an EMBL/GenBank/DDBJ whole genome shotgun (WGS) entry which is preliminary data.</text>
</comment>
<dbReference type="PANTHER" id="PTHR30329:SF21">
    <property type="entry name" value="LIPOPROTEIN YIAD-RELATED"/>
    <property type="match status" value="1"/>
</dbReference>
<gene>
    <name evidence="12" type="ORF">CIK83_08260</name>
</gene>
<dbReference type="PRINTS" id="PR01023">
    <property type="entry name" value="NAFLGMOTY"/>
</dbReference>
<sequence>MRLRESDNLDCDDQSLGGGIYFRHNIYQPYFYQIGFEYLGQYEAIYPALSNPSVGAKYKGNVFAIGVSAGRIFSLTENQNIVAQIGAMPWYIDVEGDELGSKVDNDNKGISPFASLAYQYNMSKSSYLELGYQYVYGVGSDSTGGADINQVFLGLGYRFGSSEPETVVQTVTETKYVTVTENSMTLNLGENNSTVLFGFDSSTLNPDMYSLLTPMENRLNDNPEALLTIESHTDSVGSDAYNQKLSQRRGDALKDYFTNKGISADRITVKAYGETRPLVPNTSAENRATNRRVVLFSPSFEKQDVVNEKTQSSESSVQGAEK</sequence>
<dbReference type="RefSeq" id="WP_086960600.1">
    <property type="nucleotide sequence ID" value="NZ_FUKS01000033.1"/>
</dbReference>
<keyword evidence="5" id="KW-0812">Transmembrane</keyword>
<dbReference type="Pfam" id="PF00691">
    <property type="entry name" value="OmpA"/>
    <property type="match status" value="1"/>
</dbReference>
<evidence type="ECO:0000313" key="13">
    <source>
        <dbReference type="Proteomes" id="UP000252479"/>
    </source>
</evidence>
<dbReference type="InterPro" id="IPR006665">
    <property type="entry name" value="OmpA-like"/>
</dbReference>
<dbReference type="EMBL" id="QPGL01000001">
    <property type="protein sequence ID" value="RCS73603.1"/>
    <property type="molecule type" value="Genomic_DNA"/>
</dbReference>
<evidence type="ECO:0000256" key="5">
    <source>
        <dbReference type="ARBA" id="ARBA00022692"/>
    </source>
</evidence>
<evidence type="ECO:0000256" key="6">
    <source>
        <dbReference type="ARBA" id="ARBA00023065"/>
    </source>
</evidence>
<evidence type="ECO:0000313" key="12">
    <source>
        <dbReference type="EMBL" id="RCS73603.1"/>
    </source>
</evidence>
<dbReference type="Gene3D" id="3.30.1330.60">
    <property type="entry name" value="OmpA-like domain"/>
    <property type="match status" value="1"/>
</dbReference>
<dbReference type="Pfam" id="PF01389">
    <property type="entry name" value="OmpA_membrane"/>
    <property type="match status" value="1"/>
</dbReference>
<evidence type="ECO:0000256" key="3">
    <source>
        <dbReference type="ARBA" id="ARBA00022448"/>
    </source>
</evidence>
<comment type="subcellular location">
    <subcellularLocation>
        <location evidence="1">Cell outer membrane</location>
        <topology evidence="1">Multi-pass membrane protein</topology>
    </subcellularLocation>
</comment>
<keyword evidence="13" id="KW-1185">Reference proteome</keyword>
<dbReference type="CDD" id="cd07185">
    <property type="entry name" value="OmpA_C-like"/>
    <property type="match status" value="1"/>
</dbReference>
<name>A0A368LQ39_9VIBR</name>
<dbReference type="Gene3D" id="2.40.160.20">
    <property type="match status" value="1"/>
</dbReference>
<keyword evidence="3" id="KW-0813">Transport</keyword>
<keyword evidence="7" id="KW-0626">Porin</keyword>
<accession>A0A368LQ39</accession>
<dbReference type="InterPro" id="IPR011250">
    <property type="entry name" value="OMP/PagP_B-barrel"/>
</dbReference>
<protein>
    <submittedName>
        <fullName evidence="12">OmpA family protein</fullName>
    </submittedName>
</protein>
<dbReference type="PROSITE" id="PS51123">
    <property type="entry name" value="OMPA_2"/>
    <property type="match status" value="1"/>
</dbReference>
<evidence type="ECO:0000256" key="1">
    <source>
        <dbReference type="ARBA" id="ARBA00004571"/>
    </source>
</evidence>
<dbReference type="InterPro" id="IPR000498">
    <property type="entry name" value="OmpA-like_TM_dom"/>
</dbReference>
<keyword evidence="6" id="KW-0406">Ion transport</keyword>
<evidence type="ECO:0000256" key="4">
    <source>
        <dbReference type="ARBA" id="ARBA00022452"/>
    </source>
</evidence>
<dbReference type="Proteomes" id="UP000252479">
    <property type="component" value="Unassembled WGS sequence"/>
</dbReference>
<reference evidence="12 13" key="1">
    <citation type="journal article" date="2017" name="Elife">
        <title>Extensive horizontal gene transfer in cheese-associated bacteria.</title>
        <authorList>
            <person name="Bonham K.S."/>
            <person name="Wolfe B.E."/>
            <person name="Dutton R.J."/>
        </authorList>
    </citation>
    <scope>NUCLEOTIDE SEQUENCE [LARGE SCALE GENOMIC DNA]</scope>
    <source>
        <strain evidence="12 13">JB196</strain>
    </source>
</reference>
<feature type="domain" description="OmpA-like" evidence="11">
    <location>
        <begin position="184"/>
        <end position="301"/>
    </location>
</feature>
<evidence type="ECO:0000256" key="9">
    <source>
        <dbReference type="ARBA" id="ARBA00023237"/>
    </source>
</evidence>
<evidence type="ECO:0000256" key="8">
    <source>
        <dbReference type="ARBA" id="ARBA00023136"/>
    </source>
</evidence>
<dbReference type="AlphaFoldDB" id="A0A368LQ39"/>
<dbReference type="SUPFAM" id="SSF56925">
    <property type="entry name" value="OMPA-like"/>
    <property type="match status" value="1"/>
</dbReference>
<evidence type="ECO:0000256" key="7">
    <source>
        <dbReference type="ARBA" id="ARBA00023114"/>
    </source>
</evidence>
<dbReference type="SUPFAM" id="SSF103088">
    <property type="entry name" value="OmpA-like"/>
    <property type="match status" value="1"/>
</dbReference>
<dbReference type="GO" id="GO:0046930">
    <property type="term" value="C:pore complex"/>
    <property type="evidence" value="ECO:0007669"/>
    <property type="project" value="UniProtKB-KW"/>
</dbReference>
<dbReference type="GO" id="GO:0009279">
    <property type="term" value="C:cell outer membrane"/>
    <property type="evidence" value="ECO:0007669"/>
    <property type="project" value="UniProtKB-SubCell"/>
</dbReference>
<dbReference type="GO" id="GO:0015288">
    <property type="term" value="F:porin activity"/>
    <property type="evidence" value="ECO:0007669"/>
    <property type="project" value="UniProtKB-KW"/>
</dbReference>
<evidence type="ECO:0000256" key="10">
    <source>
        <dbReference type="PROSITE-ProRule" id="PRU00473"/>
    </source>
</evidence>
<dbReference type="PANTHER" id="PTHR30329">
    <property type="entry name" value="STATOR ELEMENT OF FLAGELLAR MOTOR COMPLEX"/>
    <property type="match status" value="1"/>
</dbReference>
<evidence type="ECO:0000256" key="2">
    <source>
        <dbReference type="ARBA" id="ARBA00005710"/>
    </source>
</evidence>